<dbReference type="EMBL" id="LN999010">
    <property type="protein sequence ID" value="CUX77928.1"/>
    <property type="molecule type" value="Genomic_DNA"/>
</dbReference>
<dbReference type="STRING" id="54262.CHITON_1149"/>
<proteinExistence type="predicted"/>
<reference evidence="2" key="1">
    <citation type="submission" date="2016-01" db="EMBL/GenBank/DDBJ databases">
        <authorList>
            <person name="McClelland M."/>
            <person name="Jain A."/>
            <person name="Saraogi P."/>
            <person name="Mendelson R."/>
            <person name="Westerman R."/>
            <person name="SanMiguel P."/>
            <person name="Csonka L."/>
        </authorList>
    </citation>
    <scope>NUCLEOTIDE SEQUENCE</scope>
    <source>
        <strain evidence="2">1</strain>
    </source>
</reference>
<reference evidence="3" key="2">
    <citation type="submission" date="2016-01" db="EMBL/GenBank/DDBJ databases">
        <authorList>
            <person name="Vorgias C.E."/>
        </authorList>
    </citation>
    <scope>NUCLEOTIDE SEQUENCE [LARGE SCALE GENOMIC DNA]</scope>
</reference>
<dbReference type="Gene3D" id="3.40.50.300">
    <property type="entry name" value="P-loop containing nucleotide triphosphate hydrolases"/>
    <property type="match status" value="1"/>
</dbReference>
<dbReference type="Proteomes" id="UP000093069">
    <property type="component" value="Chromosome I"/>
</dbReference>
<evidence type="ECO:0008006" key="5">
    <source>
        <dbReference type="Google" id="ProtNLM"/>
    </source>
</evidence>
<dbReference type="KEGG" id="tch:CHITON_1149"/>
<reference evidence="1 4" key="3">
    <citation type="submission" date="2016-04" db="EMBL/GenBank/DDBJ databases">
        <title>Complete genome sequence of Thermococcus chitonophagus type strain GC74.</title>
        <authorList>
            <person name="Oger P.M."/>
        </authorList>
    </citation>
    <scope>NUCLEOTIDE SEQUENCE [LARGE SCALE GENOMIC DNA]</scope>
    <source>
        <strain evidence="1 4">GC74</strain>
    </source>
</reference>
<evidence type="ECO:0000313" key="1">
    <source>
        <dbReference type="EMBL" id="ASJ17299.1"/>
    </source>
</evidence>
<evidence type="ECO:0000313" key="2">
    <source>
        <dbReference type="EMBL" id="CUX77928.1"/>
    </source>
</evidence>
<sequence>MPRIDEILSLVPKNGVLTIIQRDLEAGGDRYALLLLKKLLESGAQAILFLYEPFNVFLRNMENLGADVRNYLGKNLVVFDVFGSVHKIERKEKSIYTISGYVEDAIFVSKVKEWGKELANNWNIEYQKLWIMSYLTSGACKLFHNPLYTHKMVWFMKEELLKNKGVRGILTYSPLECPELEDVIYFASDVVIETKVIGGKKVGIISKGPLENTIFELFGE</sequence>
<dbReference type="RefSeq" id="WP_068577592.1">
    <property type="nucleotide sequence ID" value="NZ_CP015193.1"/>
</dbReference>
<dbReference type="InterPro" id="IPR027417">
    <property type="entry name" value="P-loop_NTPase"/>
</dbReference>
<organism evidence="2 3">
    <name type="scientific">Thermococcus chitonophagus</name>
    <dbReference type="NCBI Taxonomy" id="54262"/>
    <lineage>
        <taxon>Archaea</taxon>
        <taxon>Methanobacteriati</taxon>
        <taxon>Methanobacteriota</taxon>
        <taxon>Thermococci</taxon>
        <taxon>Thermococcales</taxon>
        <taxon>Thermococcaceae</taxon>
        <taxon>Thermococcus</taxon>
    </lineage>
</organism>
<evidence type="ECO:0000313" key="4">
    <source>
        <dbReference type="Proteomes" id="UP000250189"/>
    </source>
</evidence>
<name>A0A161KAH5_9EURY</name>
<keyword evidence="4" id="KW-1185">Reference proteome</keyword>
<evidence type="ECO:0000313" key="3">
    <source>
        <dbReference type="Proteomes" id="UP000093069"/>
    </source>
</evidence>
<dbReference type="AlphaFoldDB" id="A0A161KAH5"/>
<dbReference type="EMBL" id="CP015193">
    <property type="protein sequence ID" value="ASJ17299.1"/>
    <property type="molecule type" value="Genomic_DNA"/>
</dbReference>
<accession>A0A161KAH5</accession>
<dbReference type="OrthoDB" id="96080at2157"/>
<dbReference type="Proteomes" id="UP000250189">
    <property type="component" value="Chromosome"/>
</dbReference>
<protein>
    <recommendedName>
        <fullName evidence="5">KaiC-like domain-containing protein</fullName>
    </recommendedName>
</protein>
<gene>
    <name evidence="1" type="ORF">A3L04_09575</name>
    <name evidence="2" type="ORF">CHITON_1149</name>
</gene>
<dbReference type="GeneID" id="33322830"/>